<accession>A0A642V1P3</accession>
<dbReference type="GO" id="GO:0005484">
    <property type="term" value="F:SNAP receptor activity"/>
    <property type="evidence" value="ECO:0007669"/>
    <property type="project" value="InterPro"/>
</dbReference>
<protein>
    <recommendedName>
        <fullName evidence="11">Sec20 C-terminal domain-containing protein</fullName>
    </recommendedName>
</protein>
<dbReference type="Proteomes" id="UP000761534">
    <property type="component" value="Unassembled WGS sequence"/>
</dbReference>
<organism evidence="12 13">
    <name type="scientific">Trichomonascus ciferrii</name>
    <dbReference type="NCBI Taxonomy" id="44093"/>
    <lineage>
        <taxon>Eukaryota</taxon>
        <taxon>Fungi</taxon>
        <taxon>Dikarya</taxon>
        <taxon>Ascomycota</taxon>
        <taxon>Saccharomycotina</taxon>
        <taxon>Dipodascomycetes</taxon>
        <taxon>Dipodascales</taxon>
        <taxon>Trichomonascaceae</taxon>
        <taxon>Trichomonascus</taxon>
        <taxon>Trichomonascus ciferrii complex</taxon>
    </lineage>
</organism>
<evidence type="ECO:0000313" key="12">
    <source>
        <dbReference type="EMBL" id="KAA8910983.1"/>
    </source>
</evidence>
<keyword evidence="7" id="KW-0175">Coiled coil</keyword>
<dbReference type="GO" id="GO:0006890">
    <property type="term" value="P:retrograde vesicle-mediated transport, Golgi to endoplasmic reticulum"/>
    <property type="evidence" value="ECO:0007669"/>
    <property type="project" value="InterPro"/>
</dbReference>
<keyword evidence="8 10" id="KW-0472">Membrane</keyword>
<evidence type="ECO:0000256" key="5">
    <source>
        <dbReference type="ARBA" id="ARBA00022892"/>
    </source>
</evidence>
<dbReference type="PANTHER" id="PTHR12825:SF0">
    <property type="entry name" value="VESICLE TRANSPORT PROTEIN SEC20"/>
    <property type="match status" value="1"/>
</dbReference>
<evidence type="ECO:0000256" key="6">
    <source>
        <dbReference type="ARBA" id="ARBA00022989"/>
    </source>
</evidence>
<keyword evidence="4" id="KW-0256">Endoplasmic reticulum</keyword>
<dbReference type="OrthoDB" id="4086189at2759"/>
<comment type="caution">
    <text evidence="12">The sequence shown here is derived from an EMBL/GenBank/DDBJ whole genome shotgun (WGS) entry which is preliminary data.</text>
</comment>
<evidence type="ECO:0000256" key="1">
    <source>
        <dbReference type="ARBA" id="ARBA00004163"/>
    </source>
</evidence>
<dbReference type="GO" id="GO:0031201">
    <property type="term" value="C:SNARE complex"/>
    <property type="evidence" value="ECO:0007669"/>
    <property type="project" value="TreeGrafter"/>
</dbReference>
<proteinExistence type="inferred from homology"/>
<reference evidence="12" key="1">
    <citation type="journal article" date="2019" name="G3 (Bethesda)">
        <title>Genome Assemblies of Two Rare Opportunistic Yeast Pathogens: Diutina rugosa (syn. Candida rugosa) and Trichomonascus ciferrii (syn. Candida ciferrii).</title>
        <authorList>
            <person name="Mixao V."/>
            <person name="Saus E."/>
            <person name="Hansen A.P."/>
            <person name="Lass-Florl C."/>
            <person name="Gabaldon T."/>
        </authorList>
    </citation>
    <scope>NUCLEOTIDE SEQUENCE</scope>
    <source>
        <strain evidence="12">CBS 4856</strain>
    </source>
</reference>
<evidence type="ECO:0000256" key="9">
    <source>
        <dbReference type="ARBA" id="ARBA00037934"/>
    </source>
</evidence>
<evidence type="ECO:0000256" key="2">
    <source>
        <dbReference type="ARBA" id="ARBA00022448"/>
    </source>
</evidence>
<dbReference type="PANTHER" id="PTHR12825">
    <property type="entry name" value="BNIP1-RELATED"/>
    <property type="match status" value="1"/>
</dbReference>
<evidence type="ECO:0000256" key="3">
    <source>
        <dbReference type="ARBA" id="ARBA00022692"/>
    </source>
</evidence>
<keyword evidence="6 10" id="KW-1133">Transmembrane helix</keyword>
<dbReference type="GO" id="GO:0005789">
    <property type="term" value="C:endoplasmic reticulum membrane"/>
    <property type="evidence" value="ECO:0007669"/>
    <property type="project" value="UniProtKB-SubCell"/>
</dbReference>
<dbReference type="Pfam" id="PF03908">
    <property type="entry name" value="Sec20"/>
    <property type="match status" value="1"/>
</dbReference>
<evidence type="ECO:0000256" key="10">
    <source>
        <dbReference type="SAM" id="Phobius"/>
    </source>
</evidence>
<sequence>MEVENEIDRLKDSYNALLELISRLQGTSSAHQRQELADSVQLRLKEYENGVQALEFLIDDDVDMDQRKMHLVALDRLRENLKLAKNRFRTAQMQAKKNSERTWKEERARLFGGYADKPKGDDPHNKELSTEERIINKSEDITNTLRRVHQMAQTEVVKSSLNVEELEYSTKTLGELEQKYTAFDVILNGSQRLVRHLEEADKWDRYYMLASLSFLALVLLWIIWRRILKVPTMLLLWTTGRMLGIVRVVTAPGVSKMLQSGATIVTDASETVSNIPQETASESISQLTSTFADNVTSTIAEVVEETVKSEL</sequence>
<feature type="transmembrane region" description="Helical" evidence="10">
    <location>
        <begin position="206"/>
        <end position="224"/>
    </location>
</feature>
<evidence type="ECO:0000256" key="4">
    <source>
        <dbReference type="ARBA" id="ARBA00022824"/>
    </source>
</evidence>
<evidence type="ECO:0000256" key="8">
    <source>
        <dbReference type="ARBA" id="ARBA00023136"/>
    </source>
</evidence>
<feature type="domain" description="Sec20 C-terminal" evidence="11">
    <location>
        <begin position="137"/>
        <end position="227"/>
    </location>
</feature>
<keyword evidence="5" id="KW-0931">ER-Golgi transport</keyword>
<dbReference type="InterPro" id="IPR056173">
    <property type="entry name" value="Sec20_C"/>
</dbReference>
<dbReference type="AlphaFoldDB" id="A0A642V1P3"/>
<dbReference type="EMBL" id="SWFS01000296">
    <property type="protein sequence ID" value="KAA8910983.1"/>
    <property type="molecule type" value="Genomic_DNA"/>
</dbReference>
<name>A0A642V1P3_9ASCO</name>
<comment type="similarity">
    <text evidence="9">Belongs to the SEC20 family.</text>
</comment>
<keyword evidence="3 10" id="KW-0812">Transmembrane</keyword>
<keyword evidence="13" id="KW-1185">Reference proteome</keyword>
<evidence type="ECO:0000256" key="7">
    <source>
        <dbReference type="ARBA" id="ARBA00023054"/>
    </source>
</evidence>
<dbReference type="InterPro" id="IPR005606">
    <property type="entry name" value="Sec20"/>
</dbReference>
<evidence type="ECO:0000259" key="11">
    <source>
        <dbReference type="Pfam" id="PF03908"/>
    </source>
</evidence>
<dbReference type="VEuPathDB" id="FungiDB:TRICI_003994"/>
<keyword evidence="2" id="KW-0813">Transport</keyword>
<evidence type="ECO:0000313" key="13">
    <source>
        <dbReference type="Proteomes" id="UP000761534"/>
    </source>
</evidence>
<comment type="subcellular location">
    <subcellularLocation>
        <location evidence="1">Endoplasmic reticulum membrane</location>
        <topology evidence="1">Single-pass type IV membrane protein</topology>
    </subcellularLocation>
</comment>
<gene>
    <name evidence="12" type="ORF">TRICI_003994</name>
</gene>